<reference evidence="1" key="1">
    <citation type="journal article" date="2020" name="Nature">
        <title>Giant virus diversity and host interactions through global metagenomics.</title>
        <authorList>
            <person name="Schulz F."/>
            <person name="Roux S."/>
            <person name="Paez-Espino D."/>
            <person name="Jungbluth S."/>
            <person name="Walsh D.A."/>
            <person name="Denef V.J."/>
            <person name="McMahon K.D."/>
            <person name="Konstantinidis K.T."/>
            <person name="Eloe-Fadrosh E.A."/>
            <person name="Kyrpides N.C."/>
            <person name="Woyke T."/>
        </authorList>
    </citation>
    <scope>NUCLEOTIDE SEQUENCE</scope>
    <source>
        <strain evidence="1">GVMAG-M-3300023174-131</strain>
    </source>
</reference>
<accession>A0A6C0DA39</accession>
<evidence type="ECO:0000313" key="1">
    <source>
        <dbReference type="EMBL" id="QHT13321.1"/>
    </source>
</evidence>
<name>A0A6C0DA39_9ZZZZ</name>
<dbReference type="EMBL" id="MN739565">
    <property type="protein sequence ID" value="QHT13321.1"/>
    <property type="molecule type" value="Genomic_DNA"/>
</dbReference>
<proteinExistence type="predicted"/>
<sequence length="173" mass="19705">MMPIGMPIPVMSMPIMSIPNQVPIQEPVMIQGPANDITLTRDTLSKLLILIQNIKNKKSCEEVVQPTCPQSNKTLEEKVSKLEKLVKEYENIILIINTWADNLPNPPVWWTKYKNDINNGTNLDPILNEIQNNGLSKNDKYLYLTTLKNILIKANKTTELQKVINELSNLKII</sequence>
<dbReference type="AlphaFoldDB" id="A0A6C0DA39"/>
<organism evidence="1">
    <name type="scientific">viral metagenome</name>
    <dbReference type="NCBI Taxonomy" id="1070528"/>
    <lineage>
        <taxon>unclassified sequences</taxon>
        <taxon>metagenomes</taxon>
        <taxon>organismal metagenomes</taxon>
    </lineage>
</organism>
<protein>
    <submittedName>
        <fullName evidence="1">Uncharacterized protein</fullName>
    </submittedName>
</protein>